<feature type="transmembrane region" description="Helical" evidence="1">
    <location>
        <begin position="208"/>
        <end position="227"/>
    </location>
</feature>
<sequence length="325" mass="38626">MNISNESESSDLNDVPLEIDQNDFSLFIDENSIKYSFSIFIMIILFNFFFCFLCYACIQFISSNKIYSKTLEFQNVTLQSISFYFSELPTRNVNFQIKMKFNSKETIDFKCLFNISLSKTKSIFSYQDLHTNAEKFIINTNVANIDYINLTMFDSNSPLFFNSVTCTLYTSIYASYYFNLFSNLFFIAISSIFLIFHLRKFSAQKEIIITQYLSSLFVLLCLLYEVTSLIQTDRALLFQQIAEILLKTFFIQMTFSFLLISFDFIHINIIESFFDFFLSILIMLYSLSFYILILKQIKLKKYIYYLQYIFCIFYELLRNYIYGAH</sequence>
<dbReference type="GeneID" id="94825681"/>
<comment type="caution">
    <text evidence="2">The sequence shown here is derived from an EMBL/GenBank/DDBJ whole genome shotgun (WGS) entry which is preliminary data.</text>
</comment>
<accession>A0A1J4L0T1</accession>
<keyword evidence="1" id="KW-0472">Membrane</keyword>
<dbReference type="AlphaFoldDB" id="A0A1J4L0T1"/>
<evidence type="ECO:0000313" key="3">
    <source>
        <dbReference type="Proteomes" id="UP000179807"/>
    </source>
</evidence>
<feature type="transmembrane region" description="Helical" evidence="1">
    <location>
        <begin position="302"/>
        <end position="321"/>
    </location>
</feature>
<reference evidence="2" key="1">
    <citation type="submission" date="2016-10" db="EMBL/GenBank/DDBJ databases">
        <authorList>
            <person name="Benchimol M."/>
            <person name="Almeida L.G."/>
            <person name="Vasconcelos A.T."/>
            <person name="Perreira-Neves A."/>
            <person name="Rosa I.A."/>
            <person name="Tasca T."/>
            <person name="Bogo M.R."/>
            <person name="de Souza W."/>
        </authorList>
    </citation>
    <scope>NUCLEOTIDE SEQUENCE [LARGE SCALE GENOMIC DNA]</scope>
    <source>
        <strain evidence="2">K</strain>
    </source>
</reference>
<dbReference type="VEuPathDB" id="TrichDB:TRFO_02902"/>
<keyword evidence="1" id="KW-1133">Transmembrane helix</keyword>
<evidence type="ECO:0000256" key="1">
    <source>
        <dbReference type="SAM" id="Phobius"/>
    </source>
</evidence>
<protein>
    <submittedName>
        <fullName evidence="2">Uncharacterized protein</fullName>
    </submittedName>
</protein>
<keyword evidence="3" id="KW-1185">Reference proteome</keyword>
<feature type="transmembrane region" description="Helical" evidence="1">
    <location>
        <begin position="248"/>
        <end position="270"/>
    </location>
</feature>
<feature type="transmembrane region" description="Helical" evidence="1">
    <location>
        <begin position="276"/>
        <end position="293"/>
    </location>
</feature>
<feature type="transmembrane region" description="Helical" evidence="1">
    <location>
        <begin position="35"/>
        <end position="58"/>
    </location>
</feature>
<organism evidence="2 3">
    <name type="scientific">Tritrichomonas foetus</name>
    <dbReference type="NCBI Taxonomy" id="1144522"/>
    <lineage>
        <taxon>Eukaryota</taxon>
        <taxon>Metamonada</taxon>
        <taxon>Parabasalia</taxon>
        <taxon>Tritrichomonadida</taxon>
        <taxon>Tritrichomonadidae</taxon>
        <taxon>Tritrichomonas</taxon>
    </lineage>
</organism>
<dbReference type="EMBL" id="MLAK01000217">
    <property type="protein sequence ID" value="OHT15556.1"/>
    <property type="molecule type" value="Genomic_DNA"/>
</dbReference>
<feature type="transmembrane region" description="Helical" evidence="1">
    <location>
        <begin position="176"/>
        <end position="196"/>
    </location>
</feature>
<dbReference type="RefSeq" id="XP_068368692.1">
    <property type="nucleotide sequence ID" value="XM_068490977.1"/>
</dbReference>
<gene>
    <name evidence="2" type="ORF">TRFO_02902</name>
</gene>
<name>A0A1J4L0T1_9EUKA</name>
<evidence type="ECO:0000313" key="2">
    <source>
        <dbReference type="EMBL" id="OHT15556.1"/>
    </source>
</evidence>
<dbReference type="Proteomes" id="UP000179807">
    <property type="component" value="Unassembled WGS sequence"/>
</dbReference>
<keyword evidence="1" id="KW-0812">Transmembrane</keyword>
<proteinExistence type="predicted"/>